<keyword evidence="3" id="KW-1133">Transmembrane helix</keyword>
<dbReference type="GO" id="GO:0003677">
    <property type="term" value="F:DNA binding"/>
    <property type="evidence" value="ECO:0007669"/>
    <property type="project" value="InterPro"/>
</dbReference>
<dbReference type="GO" id="GO:0006355">
    <property type="term" value="P:regulation of DNA-templated transcription"/>
    <property type="evidence" value="ECO:0007669"/>
    <property type="project" value="InterPro"/>
</dbReference>
<comment type="caution">
    <text evidence="5">The sequence shown here is derived from an EMBL/GenBank/DDBJ whole genome shotgun (WGS) entry which is preliminary data.</text>
</comment>
<dbReference type="EMBL" id="BHXQ01000005">
    <property type="protein sequence ID" value="GCC52422.1"/>
    <property type="molecule type" value="Genomic_DNA"/>
</dbReference>
<dbReference type="Proteomes" id="UP000288227">
    <property type="component" value="Unassembled WGS sequence"/>
</dbReference>
<dbReference type="InterPro" id="IPR011990">
    <property type="entry name" value="TPR-like_helical_dom_sf"/>
</dbReference>
<dbReference type="Gene3D" id="1.25.40.10">
    <property type="entry name" value="Tetratricopeptide repeat domain"/>
    <property type="match status" value="2"/>
</dbReference>
<dbReference type="SMART" id="SM00028">
    <property type="entry name" value="TPR"/>
    <property type="match status" value="3"/>
</dbReference>
<feature type="repeat" description="TPR" evidence="1">
    <location>
        <begin position="160"/>
        <end position="193"/>
    </location>
</feature>
<dbReference type="InterPro" id="IPR036388">
    <property type="entry name" value="WH-like_DNA-bd_sf"/>
</dbReference>
<dbReference type="SUPFAM" id="SSF48452">
    <property type="entry name" value="TPR-like"/>
    <property type="match status" value="1"/>
</dbReference>
<feature type="domain" description="HTH luxR-type" evidence="4">
    <location>
        <begin position="548"/>
        <end position="605"/>
    </location>
</feature>
<evidence type="ECO:0000256" key="3">
    <source>
        <dbReference type="SAM" id="Phobius"/>
    </source>
</evidence>
<keyword evidence="1" id="KW-0802">TPR repeat</keyword>
<feature type="repeat" description="TPR" evidence="1">
    <location>
        <begin position="201"/>
        <end position="234"/>
    </location>
</feature>
<keyword evidence="3" id="KW-0472">Membrane</keyword>
<dbReference type="AlphaFoldDB" id="A0A401UC19"/>
<dbReference type="RefSeq" id="WP_127123081.1">
    <property type="nucleotide sequence ID" value="NZ_BHXQ01000005.1"/>
</dbReference>
<dbReference type="OrthoDB" id="1523128at2"/>
<keyword evidence="2" id="KW-0175">Coiled coil</keyword>
<evidence type="ECO:0000256" key="1">
    <source>
        <dbReference type="PROSITE-ProRule" id="PRU00339"/>
    </source>
</evidence>
<evidence type="ECO:0000256" key="2">
    <source>
        <dbReference type="SAM" id="Coils"/>
    </source>
</evidence>
<dbReference type="SMART" id="SM00421">
    <property type="entry name" value="HTH_LUXR"/>
    <property type="match status" value="1"/>
</dbReference>
<evidence type="ECO:0000313" key="5">
    <source>
        <dbReference type="EMBL" id="GCC52422.1"/>
    </source>
</evidence>
<accession>A0A401UC19</accession>
<proteinExistence type="predicted"/>
<sequence length="630" mass="72655">MVIYKFKGLTSPFLRVEAARFTLIVILSTLSVGVVKAQQTSPRSSEDIYNAVFSSNFNSPDSLSNWINRLNQDDNQIKFKSVHVYYLILSNQLDSAGALLNQITPIFDKNPKSFAKVDHARLYFVWARYARKAYDEKLCEAYSLKAYEFFIAANDELMAAASLQILGGLMVQLGNLPKALDYTSKALRLKKENATEFIHFQKELGTIAIIYDLMGLYDKALQYYKEILTLTPKEDPGSFLTTLNNIGVLYENLEQLDSAYYYFDLLEKSADNDPGGIKQMAIFGKARVLNLRGDYNAAHKLLSQVSKRDDRQINYWRAKNYLDMGELNKALLLAKREYYEELNSTNRRDVLIKLLDLLSTAYTIKKQYDSALFFKKNQYIIADSLFRKDAQRKLSNLYIEIETMDKQIEIDRLNAEKEVNALRNRNLRIVIIFGLIAALMTIVAGVLFYRNRMKKQLLNNAALNFTIEQKSRDLHHQALRMIQINNHLGEIEDQLRKLKKESSESPQEIQRLLASISLNKNLEKEWENFSDYFSLVHEGFSEIIESKFPNLSINEKRLIVLVRMNLTNREVASLLNIEISSVKMAKYRLKRKLDLAEDQDLAQFLQSLQIDSNSGKPIKEKVFLNSLSLL</sequence>
<evidence type="ECO:0000259" key="4">
    <source>
        <dbReference type="SMART" id="SM00421"/>
    </source>
</evidence>
<dbReference type="Gene3D" id="1.10.10.10">
    <property type="entry name" value="Winged helix-like DNA-binding domain superfamily/Winged helix DNA-binding domain"/>
    <property type="match status" value="1"/>
</dbReference>
<name>A0A401UC19_9BACT</name>
<feature type="transmembrane region" description="Helical" evidence="3">
    <location>
        <begin position="427"/>
        <end position="449"/>
    </location>
</feature>
<dbReference type="InterPro" id="IPR000792">
    <property type="entry name" value="Tscrpt_reg_LuxR_C"/>
</dbReference>
<keyword evidence="3" id="KW-0812">Transmembrane</keyword>
<reference evidence="5 6" key="1">
    <citation type="submission" date="2018-11" db="EMBL/GenBank/DDBJ databases">
        <title>Chryseotalea sanarue gen. nov., sp., nov., a member of the family Cytophagaceae, isolated from a brackish lake in Hamamatsu Japan.</title>
        <authorList>
            <person name="Maejima Y."/>
            <person name="Iino T."/>
            <person name="Muraguchi Y."/>
            <person name="Fukuda K."/>
            <person name="Ohkuma M."/>
            <person name="Moriuchi R."/>
            <person name="Dohra H."/>
            <person name="Kimbara K."/>
            <person name="Shintani M."/>
        </authorList>
    </citation>
    <scope>NUCLEOTIDE SEQUENCE [LARGE SCALE GENOMIC DNA]</scope>
    <source>
        <strain evidence="5 6">Ys</strain>
    </source>
</reference>
<dbReference type="PROSITE" id="PS50005">
    <property type="entry name" value="TPR"/>
    <property type="match status" value="2"/>
</dbReference>
<keyword evidence="6" id="KW-1185">Reference proteome</keyword>
<gene>
    <name evidence="5" type="ORF">SanaruYs_26590</name>
</gene>
<organism evidence="5 6">
    <name type="scientific">Chryseotalea sanaruensis</name>
    <dbReference type="NCBI Taxonomy" id="2482724"/>
    <lineage>
        <taxon>Bacteria</taxon>
        <taxon>Pseudomonadati</taxon>
        <taxon>Bacteroidota</taxon>
        <taxon>Cytophagia</taxon>
        <taxon>Cytophagales</taxon>
        <taxon>Chryseotaleaceae</taxon>
        <taxon>Chryseotalea</taxon>
    </lineage>
</organism>
<dbReference type="SUPFAM" id="SSF46894">
    <property type="entry name" value="C-terminal effector domain of the bipartite response regulators"/>
    <property type="match status" value="1"/>
</dbReference>
<feature type="coiled-coil region" evidence="2">
    <location>
        <begin position="387"/>
        <end position="425"/>
    </location>
</feature>
<protein>
    <recommendedName>
        <fullName evidence="4">HTH luxR-type domain-containing protein</fullName>
    </recommendedName>
</protein>
<dbReference type="InterPro" id="IPR019734">
    <property type="entry name" value="TPR_rpt"/>
</dbReference>
<evidence type="ECO:0000313" key="6">
    <source>
        <dbReference type="Proteomes" id="UP000288227"/>
    </source>
</evidence>
<dbReference type="InterPro" id="IPR016032">
    <property type="entry name" value="Sig_transdc_resp-reg_C-effctor"/>
</dbReference>